<dbReference type="CDD" id="cd00519">
    <property type="entry name" value="Lipase_3"/>
    <property type="match status" value="1"/>
</dbReference>
<keyword evidence="7" id="KW-0378">Hydrolase</keyword>
<dbReference type="AlphaFoldDB" id="A0A8J2T209"/>
<evidence type="ECO:0000256" key="8">
    <source>
        <dbReference type="ARBA" id="ARBA00022837"/>
    </source>
</evidence>
<dbReference type="InterPro" id="IPR002921">
    <property type="entry name" value="Fungal_lipase-type"/>
</dbReference>
<keyword evidence="8" id="KW-0106">Calcium</keyword>
<evidence type="ECO:0000259" key="15">
    <source>
        <dbReference type="Pfam" id="PF01764"/>
    </source>
</evidence>
<keyword evidence="10" id="KW-1133">Transmembrane helix</keyword>
<keyword evidence="11" id="KW-0443">Lipid metabolism</keyword>
<evidence type="ECO:0000256" key="10">
    <source>
        <dbReference type="ARBA" id="ARBA00022989"/>
    </source>
</evidence>
<evidence type="ECO:0000256" key="6">
    <source>
        <dbReference type="ARBA" id="ARBA00022723"/>
    </source>
</evidence>
<evidence type="ECO:0000256" key="9">
    <source>
        <dbReference type="ARBA" id="ARBA00022963"/>
    </source>
</evidence>
<evidence type="ECO:0000313" key="16">
    <source>
        <dbReference type="EMBL" id="CAH0379811.1"/>
    </source>
</evidence>
<evidence type="ECO:0000256" key="5">
    <source>
        <dbReference type="ARBA" id="ARBA00022692"/>
    </source>
</evidence>
<dbReference type="GO" id="GO:0019369">
    <property type="term" value="P:arachidonate metabolic process"/>
    <property type="evidence" value="ECO:0007669"/>
    <property type="project" value="TreeGrafter"/>
</dbReference>
<dbReference type="PANTHER" id="PTHR45792">
    <property type="entry name" value="DIACYLGLYCEROL LIPASE HOMOLOG-RELATED"/>
    <property type="match status" value="1"/>
</dbReference>
<evidence type="ECO:0000256" key="13">
    <source>
        <dbReference type="ARBA" id="ARBA00024531"/>
    </source>
</evidence>
<dbReference type="GO" id="GO:0046872">
    <property type="term" value="F:metal ion binding"/>
    <property type="evidence" value="ECO:0007669"/>
    <property type="project" value="UniProtKB-KW"/>
</dbReference>
<evidence type="ECO:0000256" key="3">
    <source>
        <dbReference type="ARBA" id="ARBA00022475"/>
    </source>
</evidence>
<evidence type="ECO:0000256" key="4">
    <source>
        <dbReference type="ARBA" id="ARBA00022553"/>
    </source>
</evidence>
<dbReference type="EMBL" id="CAKKNE010000006">
    <property type="protein sequence ID" value="CAH0379811.1"/>
    <property type="molecule type" value="Genomic_DNA"/>
</dbReference>
<dbReference type="Pfam" id="PF01764">
    <property type="entry name" value="Lipase_3"/>
    <property type="match status" value="1"/>
</dbReference>
<keyword evidence="3" id="KW-1003">Cell membrane</keyword>
<comment type="catalytic activity">
    <reaction evidence="13">
        <text>a 1,2-diacyl-sn-glycerol + H2O = a 2-acylglycerol + a fatty acid + H(+)</text>
        <dbReference type="Rhea" id="RHEA:33275"/>
        <dbReference type="ChEBI" id="CHEBI:15377"/>
        <dbReference type="ChEBI" id="CHEBI:15378"/>
        <dbReference type="ChEBI" id="CHEBI:17389"/>
        <dbReference type="ChEBI" id="CHEBI:17815"/>
        <dbReference type="ChEBI" id="CHEBI:28868"/>
        <dbReference type="EC" id="3.1.1.116"/>
    </reaction>
    <physiologicalReaction direction="left-to-right" evidence="13">
        <dbReference type="Rhea" id="RHEA:33276"/>
    </physiologicalReaction>
</comment>
<evidence type="ECO:0000256" key="1">
    <source>
        <dbReference type="ARBA" id="ARBA00001913"/>
    </source>
</evidence>
<dbReference type="PANTHER" id="PTHR45792:SF7">
    <property type="entry name" value="PUTATIVE (AFU_ORTHOLOGUE AFUA_6G02710)-RELATED"/>
    <property type="match status" value="1"/>
</dbReference>
<dbReference type="Proteomes" id="UP000789595">
    <property type="component" value="Unassembled WGS sequence"/>
</dbReference>
<evidence type="ECO:0000256" key="12">
    <source>
        <dbReference type="ARBA" id="ARBA00023136"/>
    </source>
</evidence>
<dbReference type="GO" id="GO:0046340">
    <property type="term" value="P:diacylglycerol catabolic process"/>
    <property type="evidence" value="ECO:0007669"/>
    <property type="project" value="TreeGrafter"/>
</dbReference>
<dbReference type="GO" id="GO:0005886">
    <property type="term" value="C:plasma membrane"/>
    <property type="evidence" value="ECO:0007669"/>
    <property type="project" value="UniProtKB-SubCell"/>
</dbReference>
<name>A0A8J2T209_9STRA</name>
<dbReference type="InterPro" id="IPR029058">
    <property type="entry name" value="AB_hydrolase_fold"/>
</dbReference>
<comment type="cofactor">
    <cofactor evidence="1">
        <name>Ca(2+)</name>
        <dbReference type="ChEBI" id="CHEBI:29108"/>
    </cofactor>
</comment>
<evidence type="ECO:0000256" key="14">
    <source>
        <dbReference type="ARBA" id="ARBA00026104"/>
    </source>
</evidence>
<dbReference type="EC" id="3.1.1.116" evidence="14"/>
<proteinExistence type="predicted"/>
<feature type="domain" description="Fungal lipase-type" evidence="15">
    <location>
        <begin position="166"/>
        <end position="310"/>
    </location>
</feature>
<dbReference type="Gene3D" id="3.40.50.1820">
    <property type="entry name" value="alpha/beta hydrolase"/>
    <property type="match status" value="1"/>
</dbReference>
<dbReference type="InterPro" id="IPR052214">
    <property type="entry name" value="DAG_Lipase-Related"/>
</dbReference>
<keyword evidence="4" id="KW-0597">Phosphoprotein</keyword>
<evidence type="ECO:0000313" key="17">
    <source>
        <dbReference type="Proteomes" id="UP000789595"/>
    </source>
</evidence>
<evidence type="ECO:0000256" key="11">
    <source>
        <dbReference type="ARBA" id="ARBA00023098"/>
    </source>
</evidence>
<sequence length="425" mass="46651">MRLLHLTLLTITQGETSRLRRGLTSIARQLAPPEAVEACASIGRALEALENRRGRKHRRRGPLVLDLLLLRALDKDCERGTKIQIKDPSFLRFAWRHASAAYGYVLLKACGLLPGVHIRSSIQRLDELGIRERCGDVDVFFENFRDKKTLDGTPKCYVCRDGDRVVLSIRGTADIFDALTDVLCEAVPFLNGEAHSGMLKAADRCLAATEASILEALDSAPRKCDLVITGHSMGGGCAILAAMRLDELRRRHDAKGPGSRLADRLYKGQHHIRCVAFSPPPVATVACRASRRCSLASVCRGEDVVPSLSLRSVANLLRSLDVLDASLEVGRRARLVALDTVKTDAVDEVRSKLGAQLSRLRDDFHGDDHPARLVVPGGLVRLGQEHHVFDDKPPVIRVRDASVSDHTLMSVDASIEALAEHYVVD</sequence>
<evidence type="ECO:0000256" key="2">
    <source>
        <dbReference type="ARBA" id="ARBA00004651"/>
    </source>
</evidence>
<keyword evidence="9" id="KW-0442">Lipid degradation</keyword>
<evidence type="ECO:0000256" key="7">
    <source>
        <dbReference type="ARBA" id="ARBA00022801"/>
    </source>
</evidence>
<accession>A0A8J2T209</accession>
<keyword evidence="17" id="KW-1185">Reference proteome</keyword>
<organism evidence="16 17">
    <name type="scientific">Pelagomonas calceolata</name>
    <dbReference type="NCBI Taxonomy" id="35677"/>
    <lineage>
        <taxon>Eukaryota</taxon>
        <taxon>Sar</taxon>
        <taxon>Stramenopiles</taxon>
        <taxon>Ochrophyta</taxon>
        <taxon>Pelagophyceae</taxon>
        <taxon>Pelagomonadales</taxon>
        <taxon>Pelagomonadaceae</taxon>
        <taxon>Pelagomonas</taxon>
    </lineage>
</organism>
<protein>
    <recommendedName>
        <fullName evidence="14">sn-1-specific diacylglycerol lipase</fullName>
        <ecNumber evidence="14">3.1.1.116</ecNumber>
    </recommendedName>
</protein>
<keyword evidence="12" id="KW-0472">Membrane</keyword>
<dbReference type="SUPFAM" id="SSF53474">
    <property type="entry name" value="alpha/beta-Hydrolases"/>
    <property type="match status" value="1"/>
</dbReference>
<gene>
    <name evidence="16" type="ORF">PECAL_6P14490</name>
</gene>
<comment type="caution">
    <text evidence="16">The sequence shown here is derived from an EMBL/GenBank/DDBJ whole genome shotgun (WGS) entry which is preliminary data.</text>
</comment>
<keyword evidence="5" id="KW-0812">Transmembrane</keyword>
<dbReference type="OrthoDB" id="45753at2759"/>
<comment type="subcellular location">
    <subcellularLocation>
        <location evidence="2">Cell membrane</location>
        <topology evidence="2">Multi-pass membrane protein</topology>
    </subcellularLocation>
</comment>
<reference evidence="16" key="1">
    <citation type="submission" date="2021-11" db="EMBL/GenBank/DDBJ databases">
        <authorList>
            <consortium name="Genoscope - CEA"/>
            <person name="William W."/>
        </authorList>
    </citation>
    <scope>NUCLEOTIDE SEQUENCE</scope>
</reference>
<keyword evidence="6" id="KW-0479">Metal-binding</keyword>
<dbReference type="GO" id="GO:0016298">
    <property type="term" value="F:lipase activity"/>
    <property type="evidence" value="ECO:0007669"/>
    <property type="project" value="TreeGrafter"/>
</dbReference>